<name>A0A6L6QHC0_9BURK</name>
<dbReference type="InterPro" id="IPR027405">
    <property type="entry name" value="YidB-like"/>
</dbReference>
<dbReference type="Gene3D" id="1.10.10.690">
    <property type="entry name" value="YidB-like"/>
    <property type="match status" value="1"/>
</dbReference>
<protein>
    <submittedName>
        <fullName evidence="1">DUF937 domain-containing protein</fullName>
    </submittedName>
</protein>
<organism evidence="1 2">
    <name type="scientific">Massilia eburnea</name>
    <dbReference type="NCBI Taxonomy" id="1776165"/>
    <lineage>
        <taxon>Bacteria</taxon>
        <taxon>Pseudomonadati</taxon>
        <taxon>Pseudomonadota</taxon>
        <taxon>Betaproteobacteria</taxon>
        <taxon>Burkholderiales</taxon>
        <taxon>Oxalobacteraceae</taxon>
        <taxon>Telluria group</taxon>
        <taxon>Massilia</taxon>
    </lineage>
</organism>
<dbReference type="EMBL" id="WNKX01000009">
    <property type="protein sequence ID" value="MTW11615.1"/>
    <property type="molecule type" value="Genomic_DNA"/>
</dbReference>
<evidence type="ECO:0000313" key="2">
    <source>
        <dbReference type="Proteomes" id="UP000472320"/>
    </source>
</evidence>
<accession>A0A6L6QHC0</accession>
<gene>
    <name evidence="1" type="ORF">GM658_13500</name>
</gene>
<dbReference type="AlphaFoldDB" id="A0A6L6QHC0"/>
<sequence length="130" mass="13408">MGILDVLSQFSGGNHPEGMLEAVTTMLNDPRIGGLQGLVTKFQQGGMSGVIATWVGTGQNQPISPDQLQSVLGNEHLQQIASQLGLNPQEVAGHLAQLLPQVVDKLTPDGTIPQDGGGLGGMLGGLFGRS</sequence>
<evidence type="ECO:0000313" key="1">
    <source>
        <dbReference type="EMBL" id="MTW11615.1"/>
    </source>
</evidence>
<dbReference type="InterPro" id="IPR045372">
    <property type="entry name" value="YidB"/>
</dbReference>
<dbReference type="RefSeq" id="WP_155454573.1">
    <property type="nucleotide sequence ID" value="NZ_WNKX01000009.1"/>
</dbReference>
<keyword evidence="2" id="KW-1185">Reference proteome</keyword>
<reference evidence="1 2" key="1">
    <citation type="submission" date="2019-11" db="EMBL/GenBank/DDBJ databases">
        <title>Type strains purchased from KCTC, JCM and DSMZ.</title>
        <authorList>
            <person name="Lu H."/>
        </authorList>
    </citation>
    <scope>NUCLEOTIDE SEQUENCE [LARGE SCALE GENOMIC DNA]</scope>
    <source>
        <strain evidence="1 2">JCM 31587</strain>
    </source>
</reference>
<dbReference type="OrthoDB" id="9795283at2"/>
<comment type="caution">
    <text evidence="1">The sequence shown here is derived from an EMBL/GenBank/DDBJ whole genome shotgun (WGS) entry which is preliminary data.</text>
</comment>
<dbReference type="SUPFAM" id="SSF140804">
    <property type="entry name" value="YidB-like"/>
    <property type="match status" value="1"/>
</dbReference>
<proteinExistence type="predicted"/>
<dbReference type="Proteomes" id="UP000472320">
    <property type="component" value="Unassembled WGS sequence"/>
</dbReference>
<dbReference type="Pfam" id="PF20159">
    <property type="entry name" value="YidB"/>
    <property type="match status" value="1"/>
</dbReference>